<evidence type="ECO:0000256" key="2">
    <source>
        <dbReference type="SAM" id="Phobius"/>
    </source>
</evidence>
<keyword evidence="2" id="KW-1133">Transmembrane helix</keyword>
<comment type="caution">
    <text evidence="4">The sequence shown here is derived from an EMBL/GenBank/DDBJ whole genome shotgun (WGS) entry which is preliminary data.</text>
</comment>
<sequence length="446" mass="51673">MAFSKIKTFVIFAGDILIFYVSLAVSLFIRRPFGDQNFENFFKMHLWPFTLVLLIWIFVFYLADLYNARSFKNNFSLIKIFAFSIVISTALSSIFFYLFPYPGVSPKTSLIIFAITFGILGFLWRYIFNYANTNAGFTENIIFIIPDKNSIDLNNTIAHIESNPQLGYKIINKIKEADISVKSFLSSPTAPQNNNLIVIPAHLLENEKITKIIYNSITTGAKAITFSNFYEMIFKKVPLSELNESWFVENIFQKHPIYDIIRRPIEFIISLVLIIILFPIFLILWILAKVASKGPAIYKHIRISKNKREFMFYKFRSMAKDHTPALLDQSTAKITPIGKLLRKTHFDELPQLFNILKGDLSFVGPRPDFIDYFNELNKQIPYYDIRTAITPGITGWAQVNYPITVSLEQTKERLSYDLFYLKNRSFLLDLVILIKTIRIIFTASGF</sequence>
<feature type="transmembrane region" description="Helical" evidence="2">
    <location>
        <begin position="9"/>
        <end position="29"/>
    </location>
</feature>
<evidence type="ECO:0000256" key="1">
    <source>
        <dbReference type="ARBA" id="ARBA00006464"/>
    </source>
</evidence>
<dbReference type="EMBL" id="PCXV01000005">
    <property type="protein sequence ID" value="PIR44384.1"/>
    <property type="molecule type" value="Genomic_DNA"/>
</dbReference>
<gene>
    <name evidence="4" type="ORF">COV23_00110</name>
</gene>
<evidence type="ECO:0000313" key="5">
    <source>
        <dbReference type="Proteomes" id="UP000231602"/>
    </source>
</evidence>
<feature type="transmembrane region" description="Helical" evidence="2">
    <location>
        <begin position="110"/>
        <end position="128"/>
    </location>
</feature>
<keyword evidence="2" id="KW-0472">Membrane</keyword>
<dbReference type="PANTHER" id="PTHR30576:SF0">
    <property type="entry name" value="UNDECAPRENYL-PHOSPHATE N-ACETYLGALACTOSAMINYL 1-PHOSPHATE TRANSFERASE-RELATED"/>
    <property type="match status" value="1"/>
</dbReference>
<feature type="transmembrane region" description="Helical" evidence="2">
    <location>
        <begin position="80"/>
        <end position="98"/>
    </location>
</feature>
<dbReference type="AlphaFoldDB" id="A0A2H0REE4"/>
<evidence type="ECO:0000313" key="4">
    <source>
        <dbReference type="EMBL" id="PIR44384.1"/>
    </source>
</evidence>
<name>A0A2H0REE4_9BACT</name>
<feature type="transmembrane region" description="Helical" evidence="2">
    <location>
        <begin position="49"/>
        <end position="68"/>
    </location>
</feature>
<evidence type="ECO:0000259" key="3">
    <source>
        <dbReference type="Pfam" id="PF02397"/>
    </source>
</evidence>
<dbReference type="PANTHER" id="PTHR30576">
    <property type="entry name" value="COLANIC BIOSYNTHESIS UDP-GLUCOSE LIPID CARRIER TRANSFERASE"/>
    <property type="match status" value="1"/>
</dbReference>
<dbReference type="GO" id="GO:0016780">
    <property type="term" value="F:phosphotransferase activity, for other substituted phosphate groups"/>
    <property type="evidence" value="ECO:0007669"/>
    <property type="project" value="TreeGrafter"/>
</dbReference>
<comment type="similarity">
    <text evidence="1">Belongs to the bacterial sugar transferase family.</text>
</comment>
<dbReference type="InterPro" id="IPR003362">
    <property type="entry name" value="Bact_transf"/>
</dbReference>
<feature type="domain" description="Bacterial sugar transferase" evidence="3">
    <location>
        <begin position="263"/>
        <end position="441"/>
    </location>
</feature>
<accession>A0A2H0REE4</accession>
<reference evidence="4 5" key="1">
    <citation type="submission" date="2017-09" db="EMBL/GenBank/DDBJ databases">
        <title>Depth-based differentiation of microbial function through sediment-hosted aquifers and enrichment of novel symbionts in the deep terrestrial subsurface.</title>
        <authorList>
            <person name="Probst A.J."/>
            <person name="Ladd B."/>
            <person name="Jarett J.K."/>
            <person name="Geller-Mcgrath D.E."/>
            <person name="Sieber C.M."/>
            <person name="Emerson J.B."/>
            <person name="Anantharaman K."/>
            <person name="Thomas B.C."/>
            <person name="Malmstrom R."/>
            <person name="Stieglmeier M."/>
            <person name="Klingl A."/>
            <person name="Woyke T."/>
            <person name="Ryan C.M."/>
            <person name="Banfield J.F."/>
        </authorList>
    </citation>
    <scope>NUCLEOTIDE SEQUENCE [LARGE SCALE GENOMIC DNA]</scope>
    <source>
        <strain evidence="4">CG10_big_fil_rev_8_21_14_0_10_31_9</strain>
    </source>
</reference>
<proteinExistence type="inferred from homology"/>
<feature type="transmembrane region" description="Helical" evidence="2">
    <location>
        <begin position="267"/>
        <end position="288"/>
    </location>
</feature>
<keyword evidence="2" id="KW-0812">Transmembrane</keyword>
<dbReference type="Proteomes" id="UP000231602">
    <property type="component" value="Unassembled WGS sequence"/>
</dbReference>
<dbReference type="Pfam" id="PF02397">
    <property type="entry name" value="Bac_transf"/>
    <property type="match status" value="1"/>
</dbReference>
<organism evidence="4 5">
    <name type="scientific">Candidatus Wolfebacteria bacterium CG10_big_fil_rev_8_21_14_0_10_31_9</name>
    <dbReference type="NCBI Taxonomy" id="1975070"/>
    <lineage>
        <taxon>Bacteria</taxon>
        <taxon>Candidatus Wolfeibacteriota</taxon>
    </lineage>
</organism>
<protein>
    <recommendedName>
        <fullName evidence="3">Bacterial sugar transferase domain-containing protein</fullName>
    </recommendedName>
</protein>